<sequence length="502" mass="55072">MYKTLYLSLFLLFHVLWVNAGIFDITRYGARPDGVTICTRAIQQAINDCSKAGGGTILIPTGIFYTGTIYLKDRVTLYLDKGAVLSGSRDSADYPANSPQTLRCLDTHFPHGGPQRNFALIYAEGKEDISILGEGTINGNGDYSGWQRGDNAPNRPKLIFFISCRKVAVKNVSLVNSAFWMEDYLGCDGVEIEGIHVINHGNWNVDGIDIDSKNVIVRGCFIDSDDDAICLKSYIRDRPCENVTITNCVVASNCNAIKFGTPGYGGFKNITVTNCTVSACTIDQLRQREKKYPNITASPASESGVSLECVDGGKMDGITIDNITIHSTLTPLFIRLGNRHAKMITDTATHIPCLRNVIISNIIADGHSHRTSSITGFPGAYVENVQIHHIILDLDGGGSIAERNVSSVKENDEGYPSPEMFGQSLPASAFFIRHVNGIKIDDVWINLARNDARYAVVLDDVHFAYLRNLYIKNGDGKTRIIAPENIKMSSSEEVYLADGKIK</sequence>
<dbReference type="Gene3D" id="2.160.20.10">
    <property type="entry name" value="Single-stranded right-handed beta-helix, Pectin lyase-like"/>
    <property type="match status" value="1"/>
</dbReference>
<dbReference type="Pfam" id="PF00295">
    <property type="entry name" value="Glyco_hydro_28"/>
    <property type="match status" value="1"/>
</dbReference>
<protein>
    <submittedName>
        <fullName evidence="5">Glycosyl hydrolase family 28</fullName>
    </submittedName>
</protein>
<dbReference type="Proteomes" id="UP000240971">
    <property type="component" value="Unassembled WGS sequence"/>
</dbReference>
<name>A0A2P8HJ93_CHINA</name>
<comment type="similarity">
    <text evidence="1 4">Belongs to the glycosyl hydrolase 28 family.</text>
</comment>
<dbReference type="PANTHER" id="PTHR31339:SF9">
    <property type="entry name" value="PLASMIN AND FIBRONECTIN-BINDING PROTEIN A"/>
    <property type="match status" value="1"/>
</dbReference>
<keyword evidence="2 4" id="KW-0378">Hydrolase</keyword>
<evidence type="ECO:0000256" key="4">
    <source>
        <dbReference type="RuleBase" id="RU361169"/>
    </source>
</evidence>
<comment type="caution">
    <text evidence="5">The sequence shown here is derived from an EMBL/GenBank/DDBJ whole genome shotgun (WGS) entry which is preliminary data.</text>
</comment>
<evidence type="ECO:0000313" key="5">
    <source>
        <dbReference type="EMBL" id="PSL46286.1"/>
    </source>
</evidence>
<gene>
    <name evidence="5" type="ORF">CLV51_103263</name>
</gene>
<dbReference type="InterPro" id="IPR006626">
    <property type="entry name" value="PbH1"/>
</dbReference>
<dbReference type="PANTHER" id="PTHR31339">
    <property type="entry name" value="PECTIN LYASE-RELATED"/>
    <property type="match status" value="1"/>
</dbReference>
<evidence type="ECO:0000256" key="3">
    <source>
        <dbReference type="ARBA" id="ARBA00023295"/>
    </source>
</evidence>
<organism evidence="5 6">
    <name type="scientific">Chitinophaga niastensis</name>
    <dbReference type="NCBI Taxonomy" id="536980"/>
    <lineage>
        <taxon>Bacteria</taxon>
        <taxon>Pseudomonadati</taxon>
        <taxon>Bacteroidota</taxon>
        <taxon>Chitinophagia</taxon>
        <taxon>Chitinophagales</taxon>
        <taxon>Chitinophagaceae</taxon>
        <taxon>Chitinophaga</taxon>
    </lineage>
</organism>
<dbReference type="InterPro" id="IPR012334">
    <property type="entry name" value="Pectin_lyas_fold"/>
</dbReference>
<dbReference type="GO" id="GO:0004650">
    <property type="term" value="F:polygalacturonase activity"/>
    <property type="evidence" value="ECO:0007669"/>
    <property type="project" value="InterPro"/>
</dbReference>
<accession>A0A2P8HJ93</accession>
<evidence type="ECO:0000313" key="6">
    <source>
        <dbReference type="Proteomes" id="UP000240971"/>
    </source>
</evidence>
<dbReference type="InterPro" id="IPR051801">
    <property type="entry name" value="GH28_Enzymes"/>
</dbReference>
<dbReference type="InterPro" id="IPR011050">
    <property type="entry name" value="Pectin_lyase_fold/virulence"/>
</dbReference>
<reference evidence="5 6" key="1">
    <citation type="submission" date="2018-03" db="EMBL/GenBank/DDBJ databases">
        <title>Genomic Encyclopedia of Archaeal and Bacterial Type Strains, Phase II (KMG-II): from individual species to whole genera.</title>
        <authorList>
            <person name="Goeker M."/>
        </authorList>
    </citation>
    <scope>NUCLEOTIDE SEQUENCE [LARGE SCALE GENOMIC DNA]</scope>
    <source>
        <strain evidence="5 6">DSM 24859</strain>
    </source>
</reference>
<dbReference type="GO" id="GO:0005975">
    <property type="term" value="P:carbohydrate metabolic process"/>
    <property type="evidence" value="ECO:0007669"/>
    <property type="project" value="InterPro"/>
</dbReference>
<dbReference type="AlphaFoldDB" id="A0A2P8HJ93"/>
<dbReference type="InterPro" id="IPR000743">
    <property type="entry name" value="Glyco_hydro_28"/>
</dbReference>
<keyword evidence="6" id="KW-1185">Reference proteome</keyword>
<dbReference type="SMART" id="SM00710">
    <property type="entry name" value="PbH1"/>
    <property type="match status" value="5"/>
</dbReference>
<evidence type="ECO:0000256" key="1">
    <source>
        <dbReference type="ARBA" id="ARBA00008834"/>
    </source>
</evidence>
<dbReference type="OrthoDB" id="9795222at2"/>
<keyword evidence="3 4" id="KW-0326">Glycosidase</keyword>
<dbReference type="EMBL" id="PYAW01000003">
    <property type="protein sequence ID" value="PSL46286.1"/>
    <property type="molecule type" value="Genomic_DNA"/>
</dbReference>
<evidence type="ECO:0000256" key="2">
    <source>
        <dbReference type="ARBA" id="ARBA00022801"/>
    </source>
</evidence>
<proteinExistence type="inferred from homology"/>
<dbReference type="SUPFAM" id="SSF51126">
    <property type="entry name" value="Pectin lyase-like"/>
    <property type="match status" value="1"/>
</dbReference>
<dbReference type="RefSeq" id="WP_106529079.1">
    <property type="nucleotide sequence ID" value="NZ_PYAW01000003.1"/>
</dbReference>